<dbReference type="Proteomes" id="UP000294737">
    <property type="component" value="Unassembled WGS sequence"/>
</dbReference>
<dbReference type="EMBL" id="SNWF01000005">
    <property type="protein sequence ID" value="TDN89952.1"/>
    <property type="molecule type" value="Genomic_DNA"/>
</dbReference>
<evidence type="ECO:0000313" key="7">
    <source>
        <dbReference type="EMBL" id="TDN89952.1"/>
    </source>
</evidence>
<dbReference type="InterPro" id="IPR011051">
    <property type="entry name" value="RmlC_Cupin_sf"/>
</dbReference>
<name>A0A4R6G668_9BURK</name>
<dbReference type="CDD" id="cd10548">
    <property type="entry name" value="cupin_CDO"/>
    <property type="match status" value="1"/>
</dbReference>
<protein>
    <submittedName>
        <fullName evidence="7">Putative metal-dependent enzyme (Double-stranded beta helix superfamily)</fullName>
    </submittedName>
</protein>
<dbReference type="PANTHER" id="PTHR12918:SF1">
    <property type="entry name" value="CYSTEINE DIOXYGENASE TYPE 1"/>
    <property type="match status" value="1"/>
</dbReference>
<dbReference type="RefSeq" id="WP_112992031.1">
    <property type="nucleotide sequence ID" value="NZ_PTLZ01000002.1"/>
</dbReference>
<evidence type="ECO:0000256" key="5">
    <source>
        <dbReference type="ARBA" id="ARBA00023004"/>
    </source>
</evidence>
<proteinExistence type="inferred from homology"/>
<feature type="binding site" evidence="6">
    <location>
        <position position="88"/>
    </location>
    <ligand>
        <name>Fe cation</name>
        <dbReference type="ChEBI" id="CHEBI:24875"/>
        <note>catalytic</note>
    </ligand>
</feature>
<dbReference type="GO" id="GO:0008198">
    <property type="term" value="F:ferrous iron binding"/>
    <property type="evidence" value="ECO:0007669"/>
    <property type="project" value="TreeGrafter"/>
</dbReference>
<accession>A0A4R6G668</accession>
<dbReference type="SUPFAM" id="SSF51182">
    <property type="entry name" value="RmlC-like cupins"/>
    <property type="match status" value="1"/>
</dbReference>
<keyword evidence="5 6" id="KW-0408">Iron</keyword>
<dbReference type="OrthoDB" id="7059163at2"/>
<dbReference type="InterPro" id="IPR014710">
    <property type="entry name" value="RmlC-like_jellyroll"/>
</dbReference>
<organism evidence="7 8">
    <name type="scientific">Herminiimonas fonticola</name>
    <dbReference type="NCBI Taxonomy" id="303380"/>
    <lineage>
        <taxon>Bacteria</taxon>
        <taxon>Pseudomonadati</taxon>
        <taxon>Pseudomonadota</taxon>
        <taxon>Betaproteobacteria</taxon>
        <taxon>Burkholderiales</taxon>
        <taxon>Oxalobacteraceae</taxon>
        <taxon>Herminiimonas</taxon>
    </lineage>
</organism>
<evidence type="ECO:0000256" key="3">
    <source>
        <dbReference type="ARBA" id="ARBA00022964"/>
    </source>
</evidence>
<comment type="caution">
    <text evidence="7">The sequence shown here is derived from an EMBL/GenBank/DDBJ whole genome shotgun (WGS) entry which is preliminary data.</text>
</comment>
<reference evidence="7 8" key="1">
    <citation type="submission" date="2019-03" db="EMBL/GenBank/DDBJ databases">
        <title>Genomic Encyclopedia of Type Strains, Phase IV (KMG-IV): sequencing the most valuable type-strain genomes for metagenomic binning, comparative biology and taxonomic classification.</title>
        <authorList>
            <person name="Goeker M."/>
        </authorList>
    </citation>
    <scope>NUCLEOTIDE SEQUENCE [LARGE SCALE GENOMIC DNA]</scope>
    <source>
        <strain evidence="7 8">DSM 18555</strain>
    </source>
</reference>
<feature type="binding site" evidence="6">
    <location>
        <position position="90"/>
    </location>
    <ligand>
        <name>Fe cation</name>
        <dbReference type="ChEBI" id="CHEBI:24875"/>
        <note>catalytic</note>
    </ligand>
</feature>
<comment type="similarity">
    <text evidence="1">Belongs to the cysteine dioxygenase family.</text>
</comment>
<dbReference type="AlphaFoldDB" id="A0A4R6G668"/>
<dbReference type="PANTHER" id="PTHR12918">
    <property type="entry name" value="CYSTEINE DIOXYGENASE"/>
    <property type="match status" value="1"/>
</dbReference>
<dbReference type="GO" id="GO:0016702">
    <property type="term" value="F:oxidoreductase activity, acting on single donors with incorporation of molecular oxygen, incorporation of two atoms of oxygen"/>
    <property type="evidence" value="ECO:0007669"/>
    <property type="project" value="InterPro"/>
</dbReference>
<dbReference type="Pfam" id="PF05995">
    <property type="entry name" value="CDO_I"/>
    <property type="match status" value="1"/>
</dbReference>
<keyword evidence="4" id="KW-0560">Oxidoreductase</keyword>
<keyword evidence="2 6" id="KW-0479">Metal-binding</keyword>
<sequence length="221" mass="24909">MELIPRLQKLVDTLNGLFESEGKKDEQQKLSIAGEALKMLVATDDWLPEEFAQSHPQYYQQYLLYCDPQQRFSIVSFVWGPGQTTPIHDHKVWALIGMLRGAERSERFVVASQAQPMKCISRDILFQGEIESLSPSLGDIHRVSNAYANRLSISIHIYGGNIGQIKRHIYDQATGNMSEFISEYSNIPCNSGSCFPTSSACISGNPCPRYLKFCFRAIAHD</sequence>
<evidence type="ECO:0000256" key="6">
    <source>
        <dbReference type="PIRSR" id="PIRSR610300-51"/>
    </source>
</evidence>
<keyword evidence="3" id="KW-0223">Dioxygenase</keyword>
<evidence type="ECO:0000313" key="8">
    <source>
        <dbReference type="Proteomes" id="UP000294737"/>
    </source>
</evidence>
<evidence type="ECO:0000256" key="1">
    <source>
        <dbReference type="ARBA" id="ARBA00006622"/>
    </source>
</evidence>
<dbReference type="Gene3D" id="2.60.120.10">
    <property type="entry name" value="Jelly Rolls"/>
    <property type="match status" value="1"/>
</dbReference>
<evidence type="ECO:0000256" key="2">
    <source>
        <dbReference type="ARBA" id="ARBA00022723"/>
    </source>
</evidence>
<evidence type="ECO:0000256" key="4">
    <source>
        <dbReference type="ARBA" id="ARBA00023002"/>
    </source>
</evidence>
<keyword evidence="8" id="KW-1185">Reference proteome</keyword>
<dbReference type="InterPro" id="IPR010300">
    <property type="entry name" value="CDO_1"/>
</dbReference>
<feature type="binding site" evidence="6">
    <location>
        <position position="141"/>
    </location>
    <ligand>
        <name>Fe cation</name>
        <dbReference type="ChEBI" id="CHEBI:24875"/>
        <note>catalytic</note>
    </ligand>
</feature>
<gene>
    <name evidence="7" type="ORF">EV677_2021</name>
</gene>